<evidence type="ECO:0000256" key="2">
    <source>
        <dbReference type="ARBA" id="ARBA00022723"/>
    </source>
</evidence>
<evidence type="ECO:0000313" key="5">
    <source>
        <dbReference type="Proteomes" id="UP000027120"/>
    </source>
</evidence>
<keyword evidence="2" id="KW-0479">Metal-binding</keyword>
<dbReference type="PANTHER" id="PTHR33357:SF3">
    <property type="entry name" value="METALLOTHIONEIN-LIKE PROTEIN 3"/>
    <property type="match status" value="1"/>
</dbReference>
<keyword evidence="3" id="KW-0480">Metal-thiolate cluster</keyword>
<evidence type="ECO:0008006" key="6">
    <source>
        <dbReference type="Google" id="ProtNLM"/>
    </source>
</evidence>
<comment type="similarity">
    <text evidence="1">Belongs to the metallothionein superfamily. Type 15 family.</text>
</comment>
<evidence type="ECO:0000256" key="1">
    <source>
        <dbReference type="ARBA" id="ARBA00005802"/>
    </source>
</evidence>
<gene>
    <name evidence="4" type="ORF">CISIN_1g039893mg</name>
</gene>
<dbReference type="GO" id="GO:0005507">
    <property type="term" value="F:copper ion binding"/>
    <property type="evidence" value="ECO:0000318"/>
    <property type="project" value="GO_Central"/>
</dbReference>
<dbReference type="Proteomes" id="UP000027120">
    <property type="component" value="Unassembled WGS sequence"/>
</dbReference>
<dbReference type="InterPro" id="IPR044671">
    <property type="entry name" value="MT3"/>
</dbReference>
<dbReference type="GO" id="GO:0006878">
    <property type="term" value="P:intracellular copper ion homeostasis"/>
    <property type="evidence" value="ECO:0007669"/>
    <property type="project" value="InterPro"/>
</dbReference>
<proteinExistence type="inferred from homology"/>
<accession>A0A067FG94</accession>
<evidence type="ECO:0000256" key="3">
    <source>
        <dbReference type="ARBA" id="ARBA00022851"/>
    </source>
</evidence>
<dbReference type="AlphaFoldDB" id="A0A067FG94"/>
<dbReference type="EMBL" id="KK784919">
    <property type="protein sequence ID" value="KDO62487.1"/>
    <property type="molecule type" value="Genomic_DNA"/>
</dbReference>
<name>A0A067FG94_CITSI</name>
<sequence>MSDTCGNCDCADRSQCVKKGSSYAADFVETDLSFVSTVVVMDVQAAEAEGNCKCGPTCACVNCTCGSH</sequence>
<organism evidence="4 5">
    <name type="scientific">Citrus sinensis</name>
    <name type="common">Sweet orange</name>
    <name type="synonym">Citrus aurantium var. sinensis</name>
    <dbReference type="NCBI Taxonomy" id="2711"/>
    <lineage>
        <taxon>Eukaryota</taxon>
        <taxon>Viridiplantae</taxon>
        <taxon>Streptophyta</taxon>
        <taxon>Embryophyta</taxon>
        <taxon>Tracheophyta</taxon>
        <taxon>Spermatophyta</taxon>
        <taxon>Magnoliopsida</taxon>
        <taxon>eudicotyledons</taxon>
        <taxon>Gunneridae</taxon>
        <taxon>Pentapetalae</taxon>
        <taxon>rosids</taxon>
        <taxon>malvids</taxon>
        <taxon>Sapindales</taxon>
        <taxon>Rutaceae</taxon>
        <taxon>Aurantioideae</taxon>
        <taxon>Citrus</taxon>
    </lineage>
</organism>
<keyword evidence="5" id="KW-1185">Reference proteome</keyword>
<protein>
    <recommendedName>
        <fullName evidence="6">Metallothionein-like protein</fullName>
    </recommendedName>
</protein>
<dbReference type="GO" id="GO:0008270">
    <property type="term" value="F:zinc ion binding"/>
    <property type="evidence" value="ECO:0000318"/>
    <property type="project" value="GO_Central"/>
</dbReference>
<evidence type="ECO:0000313" key="4">
    <source>
        <dbReference type="EMBL" id="KDO62487.1"/>
    </source>
</evidence>
<reference evidence="4 5" key="1">
    <citation type="submission" date="2014-04" db="EMBL/GenBank/DDBJ databases">
        <authorList>
            <consortium name="International Citrus Genome Consortium"/>
            <person name="Gmitter F."/>
            <person name="Chen C."/>
            <person name="Farmerie W."/>
            <person name="Harkins T."/>
            <person name="Desany B."/>
            <person name="Mohiuddin M."/>
            <person name="Kodira C."/>
            <person name="Borodovsky M."/>
            <person name="Lomsadze A."/>
            <person name="Burns P."/>
            <person name="Jenkins J."/>
            <person name="Prochnik S."/>
            <person name="Shu S."/>
            <person name="Chapman J."/>
            <person name="Pitluck S."/>
            <person name="Schmutz J."/>
            <person name="Rokhsar D."/>
        </authorList>
    </citation>
    <scope>NUCLEOTIDE SEQUENCE</scope>
</reference>
<dbReference type="PANTHER" id="PTHR33357">
    <property type="entry name" value="METALLOTHIONEIN-LIKE PROTEIN 3"/>
    <property type="match status" value="1"/>
</dbReference>